<organism evidence="2 3">
    <name type="scientific">Nakamurella multipartita (strain ATCC 700099 / DSM 44233 / CIP 104796 / JCM 9543 / NBRC 105858 / Y-104)</name>
    <name type="common">Microsphaera multipartita</name>
    <dbReference type="NCBI Taxonomy" id="479431"/>
    <lineage>
        <taxon>Bacteria</taxon>
        <taxon>Bacillati</taxon>
        <taxon>Actinomycetota</taxon>
        <taxon>Actinomycetes</taxon>
        <taxon>Nakamurellales</taxon>
        <taxon>Nakamurellaceae</taxon>
        <taxon>Nakamurella</taxon>
    </lineage>
</organism>
<dbReference type="Pfam" id="PF18143">
    <property type="entry name" value="HAD_SAK_2"/>
    <property type="match status" value="1"/>
</dbReference>
<name>C8X8N5_NAKMY</name>
<evidence type="ECO:0008006" key="4">
    <source>
        <dbReference type="Google" id="ProtNLM"/>
    </source>
</evidence>
<reference evidence="3" key="1">
    <citation type="submission" date="2009-09" db="EMBL/GenBank/DDBJ databases">
        <title>The complete genome of Nakamurella multipartita DSM 44233.</title>
        <authorList>
            <consortium name="US DOE Joint Genome Institute (JGI-PGF)"/>
            <person name="Lucas S."/>
            <person name="Copeland A."/>
            <person name="Lapidus A."/>
            <person name="Glavina del Rio T."/>
            <person name="Dalin E."/>
            <person name="Tice H."/>
            <person name="Bruce D."/>
            <person name="Goodwin L."/>
            <person name="Pitluck S."/>
            <person name="Kyrpides N."/>
            <person name="Mavromatis K."/>
            <person name="Ivanova N."/>
            <person name="Ovchinnikova G."/>
            <person name="Sims D."/>
            <person name="Meincke L."/>
            <person name="Brettin T."/>
            <person name="Detter J.C."/>
            <person name="Han C."/>
            <person name="Larimer F."/>
            <person name="Land M."/>
            <person name="Hauser L."/>
            <person name="Markowitz V."/>
            <person name="Cheng J.-F."/>
            <person name="Hugenholtz P."/>
            <person name="Woyke T."/>
            <person name="Wu D."/>
            <person name="Klenk H.-P."/>
            <person name="Eisen J.A."/>
        </authorList>
    </citation>
    <scope>NUCLEOTIDE SEQUENCE [LARGE SCALE GENOMIC DNA]</scope>
    <source>
        <strain evidence="3">ATCC 700099 / DSM 44233 / CIP 104796 / JCM 9543 / NBRC 105858 / Y-104</strain>
    </source>
</reference>
<dbReference type="AlphaFoldDB" id="C8X8N5"/>
<dbReference type="InParanoid" id="C8X8N5"/>
<proteinExistence type="predicted"/>
<dbReference type="EMBL" id="CP001737">
    <property type="protein sequence ID" value="ACV79090.1"/>
    <property type="molecule type" value="Genomic_DNA"/>
</dbReference>
<feature type="region of interest" description="Disordered" evidence="1">
    <location>
        <begin position="199"/>
        <end position="226"/>
    </location>
</feature>
<reference evidence="2 3" key="2">
    <citation type="journal article" date="2010" name="Stand. Genomic Sci.">
        <title>Complete genome sequence of Nakamurella multipartita type strain (Y-104).</title>
        <authorList>
            <person name="Tice H."/>
            <person name="Mayilraj S."/>
            <person name="Sims D."/>
            <person name="Lapidus A."/>
            <person name="Nolan M."/>
            <person name="Lucas S."/>
            <person name="Glavina Del Rio T."/>
            <person name="Copeland A."/>
            <person name="Cheng J.F."/>
            <person name="Meincke L."/>
            <person name="Bruce D."/>
            <person name="Goodwin L."/>
            <person name="Pitluck S."/>
            <person name="Ivanova N."/>
            <person name="Mavromatis K."/>
            <person name="Ovchinnikova G."/>
            <person name="Pati A."/>
            <person name="Chen A."/>
            <person name="Palaniappan K."/>
            <person name="Land M."/>
            <person name="Hauser L."/>
            <person name="Chang Y.J."/>
            <person name="Jeffries C.D."/>
            <person name="Detter J.C."/>
            <person name="Brettin T."/>
            <person name="Rohde M."/>
            <person name="Goker M."/>
            <person name="Bristow J."/>
            <person name="Eisen J.A."/>
            <person name="Markowitz V."/>
            <person name="Hugenholtz P."/>
            <person name="Kyrpides N.C."/>
            <person name="Klenk H.P."/>
            <person name="Chen F."/>
        </authorList>
    </citation>
    <scope>NUCLEOTIDE SEQUENCE [LARGE SCALE GENOMIC DNA]</scope>
    <source>
        <strain evidence="3">ATCC 700099 / DSM 44233 / CIP 104796 / JCM 9543 / NBRC 105858 / Y-104</strain>
    </source>
</reference>
<dbReference type="Proteomes" id="UP000002218">
    <property type="component" value="Chromosome"/>
</dbReference>
<sequence length="226" mass="24683">MAGAPRQLNQFLAVTFPTAHGQCMTRPALLLDVDGVLNPYAAPANRRPGDYLTHRYPMPGHRRPLRVWLNPGHGQMLLASTDRFDLTWATTWQHAANDWIGPRIGLPKLPVITFDPVPPTPTTIPHAGPGVHWKTATVARAMAGRFFVWIDDETTDADAAYLAARHTAGAAVYRIDPAVGLLAEDLTAIRAITKPGLYRGPTPSELRRRRRQAGPIPDSATGPTIT</sequence>
<dbReference type="STRING" id="479431.Namu_2744"/>
<evidence type="ECO:0000256" key="1">
    <source>
        <dbReference type="SAM" id="MobiDB-lite"/>
    </source>
</evidence>
<keyword evidence="3" id="KW-1185">Reference proteome</keyword>
<gene>
    <name evidence="2" type="ordered locus">Namu_2744</name>
</gene>
<dbReference type="KEGG" id="nml:Namu_2744"/>
<dbReference type="eggNOG" id="COG1877">
    <property type="taxonomic scope" value="Bacteria"/>
</dbReference>
<evidence type="ECO:0000313" key="2">
    <source>
        <dbReference type="EMBL" id="ACV79090.1"/>
    </source>
</evidence>
<evidence type="ECO:0000313" key="3">
    <source>
        <dbReference type="Proteomes" id="UP000002218"/>
    </source>
</evidence>
<accession>C8X8N5</accession>
<protein>
    <recommendedName>
        <fullName evidence="4">Secreted protein</fullName>
    </recommendedName>
</protein>
<dbReference type="HOGENOM" id="CLU_101802_0_0_11"/>